<reference evidence="1 2" key="1">
    <citation type="journal article" date="2016" name="Mol. Biol. Evol.">
        <title>Comparative Genomics of Early-Diverging Mushroom-Forming Fungi Provides Insights into the Origins of Lignocellulose Decay Capabilities.</title>
        <authorList>
            <person name="Nagy L.G."/>
            <person name="Riley R."/>
            <person name="Tritt A."/>
            <person name="Adam C."/>
            <person name="Daum C."/>
            <person name="Floudas D."/>
            <person name="Sun H."/>
            <person name="Yadav J.S."/>
            <person name="Pangilinan J."/>
            <person name="Larsson K.H."/>
            <person name="Matsuura K."/>
            <person name="Barry K."/>
            <person name="Labutti K."/>
            <person name="Kuo R."/>
            <person name="Ohm R.A."/>
            <person name="Bhattacharya S.S."/>
            <person name="Shirouzu T."/>
            <person name="Yoshinaga Y."/>
            <person name="Martin F.M."/>
            <person name="Grigoriev I.V."/>
            <person name="Hibbett D.S."/>
        </authorList>
    </citation>
    <scope>NUCLEOTIDE SEQUENCE [LARGE SCALE GENOMIC DNA]</scope>
    <source>
        <strain evidence="1 2">CBS 109695</strain>
    </source>
</reference>
<dbReference type="EMBL" id="KV417895">
    <property type="protein sequence ID" value="KZP04704.1"/>
    <property type="molecule type" value="Genomic_DNA"/>
</dbReference>
<sequence>MGGPSISHSSLAMVYGTEVEQVSSLGGVGSGRKVGELVRVMSLILMREVLKDFWPNMYADPTRRRGGTYGVCERDTTGAWQKGRAHTARRRHGHTPFLQWGNSRHMGHMKFAPGSFADNGPLVIHRFWFRLDDPIEEHARLFDVNDICIRFGHAAVEGYDLALEGDGCRAGLEEVVVLDICTTGVSTSKVKTAPTSSDMILYPPS</sequence>
<organism evidence="1 2">
    <name type="scientific">Athelia psychrophila</name>
    <dbReference type="NCBI Taxonomy" id="1759441"/>
    <lineage>
        <taxon>Eukaryota</taxon>
        <taxon>Fungi</taxon>
        <taxon>Dikarya</taxon>
        <taxon>Basidiomycota</taxon>
        <taxon>Agaricomycotina</taxon>
        <taxon>Agaricomycetes</taxon>
        <taxon>Agaricomycetidae</taxon>
        <taxon>Atheliales</taxon>
        <taxon>Atheliaceae</taxon>
        <taxon>Athelia</taxon>
    </lineage>
</organism>
<gene>
    <name evidence="1" type="ORF">FIBSPDRAFT_1008533</name>
</gene>
<dbReference type="Proteomes" id="UP000076532">
    <property type="component" value="Unassembled WGS sequence"/>
</dbReference>
<accession>A0A167V6Z7</accession>
<evidence type="ECO:0000313" key="1">
    <source>
        <dbReference type="EMBL" id="KZP04704.1"/>
    </source>
</evidence>
<name>A0A167V6Z7_9AGAM</name>
<keyword evidence="2" id="KW-1185">Reference proteome</keyword>
<proteinExistence type="predicted"/>
<protein>
    <submittedName>
        <fullName evidence="1">Uncharacterized protein</fullName>
    </submittedName>
</protein>
<dbReference type="AlphaFoldDB" id="A0A167V6Z7"/>
<evidence type="ECO:0000313" key="2">
    <source>
        <dbReference type="Proteomes" id="UP000076532"/>
    </source>
</evidence>